<keyword evidence="1" id="KW-1133">Transmembrane helix</keyword>
<feature type="transmembrane region" description="Helical" evidence="1">
    <location>
        <begin position="26"/>
        <end position="48"/>
    </location>
</feature>
<evidence type="ECO:0000256" key="1">
    <source>
        <dbReference type="SAM" id="Phobius"/>
    </source>
</evidence>
<proteinExistence type="predicted"/>
<keyword evidence="1" id="KW-0472">Membrane</keyword>
<protein>
    <submittedName>
        <fullName evidence="2">Uncharacterized protein</fullName>
    </submittedName>
</protein>
<reference evidence="2" key="1">
    <citation type="submission" date="2018-10" db="EMBL/GenBank/DDBJ databases">
        <title>Hidden diversity of soil giant viruses.</title>
        <authorList>
            <person name="Schulz F."/>
            <person name="Alteio L."/>
            <person name="Goudeau D."/>
            <person name="Ryan E.M."/>
            <person name="Malmstrom R.R."/>
            <person name="Blanchard J."/>
            <person name="Woyke T."/>
        </authorList>
    </citation>
    <scope>NUCLEOTIDE SEQUENCE</scope>
    <source>
        <strain evidence="2">TEV1</strain>
    </source>
</reference>
<keyword evidence="1" id="KW-0812">Transmembrane</keyword>
<gene>
    <name evidence="2" type="ORF">Terrestrivirus2_198</name>
</gene>
<name>A0A3G4ZLF9_9VIRU</name>
<dbReference type="EMBL" id="MK071980">
    <property type="protein sequence ID" value="AYV75690.1"/>
    <property type="molecule type" value="Genomic_DNA"/>
</dbReference>
<organism evidence="2">
    <name type="scientific">Terrestrivirus sp</name>
    <dbReference type="NCBI Taxonomy" id="2487775"/>
    <lineage>
        <taxon>Viruses</taxon>
        <taxon>Varidnaviria</taxon>
        <taxon>Bamfordvirae</taxon>
        <taxon>Nucleocytoviricota</taxon>
        <taxon>Megaviricetes</taxon>
        <taxon>Imitervirales</taxon>
        <taxon>Mimiviridae</taxon>
        <taxon>Klosneuvirinae</taxon>
    </lineage>
</organism>
<sequence>MKSDKKTVKIVKSESNQNGMNSNAAIFGYQVPFWLIIVILIIILLLVADYCKWINLGITGQSEKIKLPSNLVQTPEVVSPAETALVDVGSVGNQRY</sequence>
<accession>A0A3G4ZLF9</accession>
<evidence type="ECO:0000313" key="2">
    <source>
        <dbReference type="EMBL" id="AYV75690.1"/>
    </source>
</evidence>